<name>B6GXQ7_PENRW</name>
<evidence type="ECO:0000313" key="1">
    <source>
        <dbReference type="EMBL" id="CAP80805.1"/>
    </source>
</evidence>
<dbReference type="HOGENOM" id="CLU_1886448_0_0_1"/>
<reference evidence="1 2" key="1">
    <citation type="journal article" date="2008" name="Nat. Biotechnol.">
        <title>Genome sequencing and analysis of the filamentous fungus Penicillium chrysogenum.</title>
        <authorList>
            <person name="van den Berg M.A."/>
            <person name="Albang R."/>
            <person name="Albermann K."/>
            <person name="Badger J.H."/>
            <person name="Daran J.-M."/>
            <person name="Driessen A.J.M."/>
            <person name="Garcia-Estrada C."/>
            <person name="Fedorova N.D."/>
            <person name="Harris D.M."/>
            <person name="Heijne W.H.M."/>
            <person name="Joardar V.S."/>
            <person name="Kiel J.A.K.W."/>
            <person name="Kovalchuk A."/>
            <person name="Martin J.F."/>
            <person name="Nierman W.C."/>
            <person name="Nijland J.G."/>
            <person name="Pronk J.T."/>
            <person name="Roubos J.A."/>
            <person name="van der Klei I.J."/>
            <person name="van Peij N.N.M.E."/>
            <person name="Veenhuis M."/>
            <person name="von Doehren H."/>
            <person name="Wagner C."/>
            <person name="Wortman J.R."/>
            <person name="Bovenberg R.A.L."/>
        </authorList>
    </citation>
    <scope>NUCLEOTIDE SEQUENCE [LARGE SCALE GENOMIC DNA]</scope>
    <source>
        <strain evidence="2">ATCC 28089 / DSM 1075 / NRRL 1951 / Wisconsin 54-1255</strain>
    </source>
</reference>
<dbReference type="Proteomes" id="UP000000724">
    <property type="component" value="Contig Pc00c12"/>
</dbReference>
<organism evidence="1 2">
    <name type="scientific">Penicillium rubens (strain ATCC 28089 / DSM 1075 / NRRL 1951 / Wisconsin 54-1255)</name>
    <name type="common">Penicillium chrysogenum</name>
    <dbReference type="NCBI Taxonomy" id="500485"/>
    <lineage>
        <taxon>Eukaryota</taxon>
        <taxon>Fungi</taxon>
        <taxon>Dikarya</taxon>
        <taxon>Ascomycota</taxon>
        <taxon>Pezizomycotina</taxon>
        <taxon>Eurotiomycetes</taxon>
        <taxon>Eurotiomycetidae</taxon>
        <taxon>Eurotiales</taxon>
        <taxon>Aspergillaceae</taxon>
        <taxon>Penicillium</taxon>
        <taxon>Penicillium chrysogenum species complex</taxon>
    </lineage>
</organism>
<proteinExistence type="predicted"/>
<dbReference type="VEuPathDB" id="FungiDB:PCH_Pc12g11780"/>
<protein>
    <submittedName>
        <fullName evidence="1">Uncharacterized protein</fullName>
    </submittedName>
</protein>
<sequence>MVEVFVTAVELSKKGIHSDILESLIKCVNTVSSEELDSLLYKFIRELYAHPLRPNLLYERERCIGDEMFGDLDRGVLLFSRDSEIGLRGTGNLAVDKTVKVEAFEILDYVAILDFEVIFVLERFLEFVECKRAGI</sequence>
<accession>B6GXQ7</accession>
<dbReference type="EMBL" id="AM920427">
    <property type="protein sequence ID" value="CAP80805.1"/>
    <property type="molecule type" value="Genomic_DNA"/>
</dbReference>
<evidence type="ECO:0000313" key="2">
    <source>
        <dbReference type="Proteomes" id="UP000000724"/>
    </source>
</evidence>
<dbReference type="AlphaFoldDB" id="B6GXQ7"/>
<gene>
    <name evidence="1" type="ORF">Pc12g11780</name>
    <name evidence="1" type="ORF">PCH_Pc12g11780</name>
</gene>
<keyword evidence="2" id="KW-1185">Reference proteome</keyword>